<proteinExistence type="predicted"/>
<dbReference type="PROSITE" id="PS50110">
    <property type="entry name" value="RESPONSE_REGULATORY"/>
    <property type="match status" value="1"/>
</dbReference>
<keyword evidence="9" id="KW-1185">Reference proteome</keyword>
<dbReference type="PROSITE" id="PS00622">
    <property type="entry name" value="HTH_LUXR_1"/>
    <property type="match status" value="1"/>
</dbReference>
<dbReference type="SMART" id="SM00421">
    <property type="entry name" value="HTH_LUXR"/>
    <property type="match status" value="1"/>
</dbReference>
<dbReference type="EMBL" id="FMVF01000002">
    <property type="protein sequence ID" value="SCX78700.1"/>
    <property type="molecule type" value="Genomic_DNA"/>
</dbReference>
<dbReference type="STRING" id="490189.SAMN02927903_00052"/>
<feature type="domain" description="HTH luxR-type" evidence="6">
    <location>
        <begin position="139"/>
        <end position="204"/>
    </location>
</feature>
<dbReference type="RefSeq" id="WP_091139892.1">
    <property type="nucleotide sequence ID" value="NZ_FMVF01000002.1"/>
</dbReference>
<dbReference type="SUPFAM" id="SSF52172">
    <property type="entry name" value="CheY-like"/>
    <property type="match status" value="1"/>
</dbReference>
<evidence type="ECO:0000313" key="8">
    <source>
        <dbReference type="EMBL" id="SCX78700.1"/>
    </source>
</evidence>
<reference evidence="8 9" key="1">
    <citation type="submission" date="2016-10" db="EMBL/GenBank/DDBJ databases">
        <authorList>
            <person name="de Groot N.N."/>
        </authorList>
    </citation>
    <scope>NUCLEOTIDE SEQUENCE [LARGE SCALE GENOMIC DNA]</scope>
    <source>
        <strain evidence="8 9">CGMCC 1.7031</strain>
    </source>
</reference>
<protein>
    <submittedName>
        <fullName evidence="8">Two component transcriptional regulator, LuxR family</fullName>
    </submittedName>
</protein>
<dbReference type="Pfam" id="PF00196">
    <property type="entry name" value="GerE"/>
    <property type="match status" value="1"/>
</dbReference>
<dbReference type="PRINTS" id="PR00038">
    <property type="entry name" value="HTHLUXR"/>
</dbReference>
<dbReference type="GO" id="GO:0000160">
    <property type="term" value="P:phosphorelay signal transduction system"/>
    <property type="evidence" value="ECO:0007669"/>
    <property type="project" value="InterPro"/>
</dbReference>
<evidence type="ECO:0000256" key="2">
    <source>
        <dbReference type="ARBA" id="ARBA00023015"/>
    </source>
</evidence>
<dbReference type="InterPro" id="IPR000792">
    <property type="entry name" value="Tscrpt_reg_LuxR_C"/>
</dbReference>
<evidence type="ECO:0000256" key="5">
    <source>
        <dbReference type="PROSITE-ProRule" id="PRU00169"/>
    </source>
</evidence>
<keyword evidence="2" id="KW-0805">Transcription regulation</keyword>
<feature type="modified residue" description="4-aspartylphosphate" evidence="5">
    <location>
        <position position="57"/>
    </location>
</feature>
<dbReference type="CDD" id="cd17535">
    <property type="entry name" value="REC_NarL-like"/>
    <property type="match status" value="1"/>
</dbReference>
<dbReference type="InterPro" id="IPR058245">
    <property type="entry name" value="NreC/VraR/RcsB-like_REC"/>
</dbReference>
<keyword evidence="1 5" id="KW-0597">Phosphoprotein</keyword>
<dbReference type="PANTHER" id="PTHR43214">
    <property type="entry name" value="TWO-COMPONENT RESPONSE REGULATOR"/>
    <property type="match status" value="1"/>
</dbReference>
<evidence type="ECO:0000313" key="9">
    <source>
        <dbReference type="Proteomes" id="UP000199354"/>
    </source>
</evidence>
<dbReference type="Pfam" id="PF00072">
    <property type="entry name" value="Response_reg"/>
    <property type="match status" value="1"/>
</dbReference>
<dbReference type="PANTHER" id="PTHR43214:SF41">
    <property type="entry name" value="NITRATE_NITRITE RESPONSE REGULATOR PROTEIN NARP"/>
    <property type="match status" value="1"/>
</dbReference>
<dbReference type="InterPro" id="IPR001789">
    <property type="entry name" value="Sig_transdc_resp-reg_receiver"/>
</dbReference>
<accession>A0A1G5ALK5</accession>
<dbReference type="CDD" id="cd06170">
    <property type="entry name" value="LuxR_C_like"/>
    <property type="match status" value="1"/>
</dbReference>
<dbReference type="SUPFAM" id="SSF46894">
    <property type="entry name" value="C-terminal effector domain of the bipartite response regulators"/>
    <property type="match status" value="1"/>
</dbReference>
<keyword evidence="3" id="KW-0238">DNA-binding</keyword>
<evidence type="ECO:0000256" key="1">
    <source>
        <dbReference type="ARBA" id="ARBA00022553"/>
    </source>
</evidence>
<dbReference type="GO" id="GO:0003677">
    <property type="term" value="F:DNA binding"/>
    <property type="evidence" value="ECO:0007669"/>
    <property type="project" value="UniProtKB-KW"/>
</dbReference>
<dbReference type="InterPro" id="IPR011006">
    <property type="entry name" value="CheY-like_superfamily"/>
</dbReference>
<sequence length="206" mass="23152">MKTKLRIFIVDDHPLVSEGFKTLLRQHPDAEVVGSAENAFDAIGFLKNNPVDIAFLDINLPDINGIELCAKITAEFPDVKCLALTTFNDRSYISRMIQSGARGYLLKNASREDLFKAIDEVAGDNLFFNVDYSKPTESRFTEKPVLTRREQEVLREIAEGYTNQEIAERLYIGVTTVSTHRQNLMLKLESKNTAALIKAAAKLDLI</sequence>
<name>A0A1G5ALK5_9FLAO</name>
<evidence type="ECO:0000259" key="7">
    <source>
        <dbReference type="PROSITE" id="PS50110"/>
    </source>
</evidence>
<dbReference type="InterPro" id="IPR016032">
    <property type="entry name" value="Sig_transdc_resp-reg_C-effctor"/>
</dbReference>
<keyword evidence="4" id="KW-0804">Transcription</keyword>
<evidence type="ECO:0000256" key="4">
    <source>
        <dbReference type="ARBA" id="ARBA00023163"/>
    </source>
</evidence>
<dbReference type="InterPro" id="IPR039420">
    <property type="entry name" value="WalR-like"/>
</dbReference>
<gene>
    <name evidence="8" type="ORF">SAMN02927903_00052</name>
</gene>
<evidence type="ECO:0000256" key="3">
    <source>
        <dbReference type="ARBA" id="ARBA00023125"/>
    </source>
</evidence>
<organism evidence="8 9">
    <name type="scientific">Flavobacterium caeni</name>
    <dbReference type="NCBI Taxonomy" id="490189"/>
    <lineage>
        <taxon>Bacteria</taxon>
        <taxon>Pseudomonadati</taxon>
        <taxon>Bacteroidota</taxon>
        <taxon>Flavobacteriia</taxon>
        <taxon>Flavobacteriales</taxon>
        <taxon>Flavobacteriaceae</taxon>
        <taxon>Flavobacterium</taxon>
    </lineage>
</organism>
<evidence type="ECO:0000259" key="6">
    <source>
        <dbReference type="PROSITE" id="PS50043"/>
    </source>
</evidence>
<dbReference type="GO" id="GO:0006355">
    <property type="term" value="P:regulation of DNA-templated transcription"/>
    <property type="evidence" value="ECO:0007669"/>
    <property type="project" value="InterPro"/>
</dbReference>
<feature type="domain" description="Response regulatory" evidence="7">
    <location>
        <begin position="6"/>
        <end position="122"/>
    </location>
</feature>
<dbReference type="Proteomes" id="UP000199354">
    <property type="component" value="Unassembled WGS sequence"/>
</dbReference>
<dbReference type="OrthoDB" id="9797341at2"/>
<dbReference type="PROSITE" id="PS50043">
    <property type="entry name" value="HTH_LUXR_2"/>
    <property type="match status" value="1"/>
</dbReference>
<dbReference type="AlphaFoldDB" id="A0A1G5ALK5"/>
<dbReference type="SMART" id="SM00448">
    <property type="entry name" value="REC"/>
    <property type="match status" value="1"/>
</dbReference>
<dbReference type="Gene3D" id="3.40.50.2300">
    <property type="match status" value="1"/>
</dbReference>